<evidence type="ECO:0000313" key="1">
    <source>
        <dbReference type="EMBL" id="AAZ28295.1"/>
    </source>
</evidence>
<evidence type="ECO:0000313" key="2">
    <source>
        <dbReference type="Proteomes" id="UP000000547"/>
    </source>
</evidence>
<reference evidence="1" key="1">
    <citation type="journal article" date="2005" name="Proc. Natl. Acad. Sci. U.S.A.">
        <title>The psychrophilic lifestyle as revealed by the genome sequence of Colwellia psychrerythraea 34H through genomic and proteomic analyses.</title>
        <authorList>
            <person name="Methe B.A."/>
            <person name="Nelson K.E."/>
            <person name="Deming J.W."/>
            <person name="Momen B."/>
            <person name="Melamud E."/>
            <person name="Zhang X."/>
            <person name="Moult J."/>
            <person name="Madupu R."/>
            <person name="Nelson W.C."/>
            <person name="Dodson R.J."/>
            <person name="Brinkac L.M."/>
            <person name="Daugherty S.C."/>
            <person name="Durkin A.S."/>
            <person name="DeBoy R.T."/>
            <person name="Kolonay J.F."/>
            <person name="Sullivan S.A."/>
            <person name="Zhou L."/>
            <person name="Davidsen T.M."/>
            <person name="Wu M."/>
            <person name="Huston A.L."/>
            <person name="Lewis M."/>
            <person name="Weaver B."/>
            <person name="Weidman J.F."/>
            <person name="Khouri H."/>
            <person name="Utterback T.R."/>
            <person name="Feldblyum T.V."/>
            <person name="Fraser C.M."/>
        </authorList>
    </citation>
    <scope>NUCLEOTIDE SEQUENCE [LARGE SCALE GENOMIC DNA]</scope>
    <source>
        <strain evidence="1">34H</strain>
    </source>
</reference>
<name>Q48A41_COLP3</name>
<dbReference type="EMBL" id="CP000083">
    <property type="protein sequence ID" value="AAZ28295.1"/>
    <property type="molecule type" value="Genomic_DNA"/>
</dbReference>
<dbReference type="Proteomes" id="UP000000547">
    <property type="component" value="Chromosome"/>
</dbReference>
<organism evidence="1 2">
    <name type="scientific">Colwellia psychrerythraea (strain 34H / ATCC BAA-681)</name>
    <name type="common">Vibrio psychroerythus</name>
    <dbReference type="NCBI Taxonomy" id="167879"/>
    <lineage>
        <taxon>Bacteria</taxon>
        <taxon>Pseudomonadati</taxon>
        <taxon>Pseudomonadota</taxon>
        <taxon>Gammaproteobacteria</taxon>
        <taxon>Alteromonadales</taxon>
        <taxon>Colwelliaceae</taxon>
        <taxon>Colwellia</taxon>
    </lineage>
</organism>
<gene>
    <name evidence="1" type="ordered locus">CPS_0306</name>
</gene>
<dbReference type="AlphaFoldDB" id="Q48A41"/>
<protein>
    <submittedName>
        <fullName evidence="1">Uncharacterized protein</fullName>
    </submittedName>
</protein>
<sequence length="82" mass="9958">MLYFNERPQQAKIKQVFLVNPWVRQSQTQAKAYLRSYYIKRFLVRRFGKNCCQEKYNLHLLIFKTFINKAEPATILTNKRTL</sequence>
<dbReference type="HOGENOM" id="CLU_2552394_0_0_6"/>
<dbReference type="KEGG" id="cps:CPS_0306"/>
<proteinExistence type="predicted"/>
<dbReference type="STRING" id="167879.CPS_0306"/>
<accession>Q48A41</accession>